<dbReference type="Pfam" id="PF00646">
    <property type="entry name" value="F-box"/>
    <property type="match status" value="1"/>
</dbReference>
<dbReference type="Proteomes" id="UP000030689">
    <property type="component" value="Unassembled WGS sequence"/>
</dbReference>
<dbReference type="SUPFAM" id="SSF81383">
    <property type="entry name" value="F-box domain"/>
    <property type="match status" value="1"/>
</dbReference>
<proteinExistence type="predicted"/>
<sequence length="108" mass="12590">MKRTKVEGRGKRNRRALLIKPDSRPVVAEFTEDMLMEILARLPANSLMRFKCVSKLWSSIISSSYFTNLFLKSPSPLRHWRRFYLVDKDGHGHYALLSAWPNNCGCEF</sequence>
<organism evidence="2 3">
    <name type="scientific">Eutrema salsugineum</name>
    <name type="common">Saltwater cress</name>
    <name type="synonym">Sisymbrium salsugineum</name>
    <dbReference type="NCBI Taxonomy" id="72664"/>
    <lineage>
        <taxon>Eukaryota</taxon>
        <taxon>Viridiplantae</taxon>
        <taxon>Streptophyta</taxon>
        <taxon>Embryophyta</taxon>
        <taxon>Tracheophyta</taxon>
        <taxon>Spermatophyta</taxon>
        <taxon>Magnoliopsida</taxon>
        <taxon>eudicotyledons</taxon>
        <taxon>Gunneridae</taxon>
        <taxon>Pentapetalae</taxon>
        <taxon>rosids</taxon>
        <taxon>malvids</taxon>
        <taxon>Brassicales</taxon>
        <taxon>Brassicaceae</taxon>
        <taxon>Eutremeae</taxon>
        <taxon>Eutrema</taxon>
    </lineage>
</organism>
<dbReference type="PANTHER" id="PTHR31111:SF125">
    <property type="entry name" value="F-BOX PROTEIN CPR30-LIKE"/>
    <property type="match status" value="1"/>
</dbReference>
<gene>
    <name evidence="2" type="ORF">EUTSA_v10010895mg</name>
</gene>
<dbReference type="PANTHER" id="PTHR31111">
    <property type="entry name" value="BNAA05G37150D PROTEIN-RELATED"/>
    <property type="match status" value="1"/>
</dbReference>
<dbReference type="Gene3D" id="1.20.1280.50">
    <property type="match status" value="1"/>
</dbReference>
<reference evidence="2 3" key="1">
    <citation type="journal article" date="2013" name="Front. Plant Sci.">
        <title>The Reference Genome of the Halophytic Plant Eutrema salsugineum.</title>
        <authorList>
            <person name="Yang R."/>
            <person name="Jarvis D.E."/>
            <person name="Chen H."/>
            <person name="Beilstein M.A."/>
            <person name="Grimwood J."/>
            <person name="Jenkins J."/>
            <person name="Shu S."/>
            <person name="Prochnik S."/>
            <person name="Xin M."/>
            <person name="Ma C."/>
            <person name="Schmutz J."/>
            <person name="Wing R.A."/>
            <person name="Mitchell-Olds T."/>
            <person name="Schumaker K.S."/>
            <person name="Wang X."/>
        </authorList>
    </citation>
    <scope>NUCLEOTIDE SEQUENCE [LARGE SCALE GENOMIC DNA]</scope>
</reference>
<dbReference type="InterPro" id="IPR001810">
    <property type="entry name" value="F-box_dom"/>
</dbReference>
<dbReference type="InterPro" id="IPR036047">
    <property type="entry name" value="F-box-like_dom_sf"/>
</dbReference>
<keyword evidence="3" id="KW-1185">Reference proteome</keyword>
<evidence type="ECO:0000259" key="1">
    <source>
        <dbReference type="SMART" id="SM00256"/>
    </source>
</evidence>
<name>V4NGJ9_EUTSA</name>
<feature type="domain" description="F-box" evidence="1">
    <location>
        <begin position="30"/>
        <end position="70"/>
    </location>
</feature>
<dbReference type="AlphaFoldDB" id="V4NGJ9"/>
<dbReference type="CDD" id="cd22157">
    <property type="entry name" value="F-box_AtFBW1-like"/>
    <property type="match status" value="1"/>
</dbReference>
<dbReference type="Gramene" id="ESQ45276">
    <property type="protein sequence ID" value="ESQ45276"/>
    <property type="gene ID" value="EUTSA_v10010895mg"/>
</dbReference>
<dbReference type="EMBL" id="KI517435">
    <property type="protein sequence ID" value="ESQ45276.1"/>
    <property type="molecule type" value="Genomic_DNA"/>
</dbReference>
<accession>V4NGJ9</accession>
<evidence type="ECO:0000313" key="3">
    <source>
        <dbReference type="Proteomes" id="UP000030689"/>
    </source>
</evidence>
<evidence type="ECO:0000313" key="2">
    <source>
        <dbReference type="EMBL" id="ESQ45276.1"/>
    </source>
</evidence>
<dbReference type="KEGG" id="eus:EUTSA_v10010895mg"/>
<protein>
    <recommendedName>
        <fullName evidence="1">F-box domain-containing protein</fullName>
    </recommendedName>
</protein>
<dbReference type="SMART" id="SM00256">
    <property type="entry name" value="FBOX"/>
    <property type="match status" value="1"/>
</dbReference>